<sequence>MQRLRVPITKNSQIACNKFPHATQERLKPMRRRPFVSNTINVWRNFQAREGDSEDVKQAVVRVIISFAAVFFIISSTFGGLRIAPQMGILILFAFYLPFSCVVLWWMKKHPGDHPWRRSIAIVCDMPALTYTMATGGASMLPIFALLMWVTVGNGLRFGPRYLVASTVMALASIAVSTMFNAYMRENPYVVLTLTATAILVPAYIYVLLDRVHQAYAAEQEANLSKSRFLAQASHDLRQPVHAISLFTACLRDANLRPAELQMVDNIDRSLQSVSRLFKSLLDVSTLDSGKVVPRYETIAIQDIIDDVLQQNTEAAHANDCKLRVQACKALVVTDRALLTTVLQNVVNNAIKYAPGRAILIGCRKQNGALVLQVFDQGPGISLEHQERVFEEFYQVRVRGDRDVDGVGLGLPIVKRLTRLMNLTVQLRSVPGRGTCVSLSGLTIAPEQLSPQPRNVRTKPETFSVNGLRVLLIEDDEAVLRATASLLRKWGCEVQAETNIPERLAPCDLVITDFDLGEGTTGSDCISSVRAMAGWSLPAVVMSGHDAGRVRDELADGEIPILSKPVRPAELRSIIMTAAIEAHGPLDQTRVG</sequence>
<evidence type="ECO:0000256" key="5">
    <source>
        <dbReference type="ARBA" id="ARBA00022777"/>
    </source>
</evidence>
<evidence type="ECO:0000256" key="7">
    <source>
        <dbReference type="PROSITE-ProRule" id="PRU00169"/>
    </source>
</evidence>
<evidence type="ECO:0000259" key="9">
    <source>
        <dbReference type="PROSITE" id="PS50109"/>
    </source>
</evidence>
<dbReference type="eggNOG" id="COG2205">
    <property type="taxonomic scope" value="Bacteria"/>
</dbReference>
<name>A0A081CYZ2_9HYPH</name>
<keyword evidence="8" id="KW-0472">Membrane</keyword>
<protein>
    <recommendedName>
        <fullName evidence="2">histidine kinase</fullName>
        <ecNumber evidence="2">2.7.13.3</ecNumber>
    </recommendedName>
</protein>
<dbReference type="Pfam" id="PF00512">
    <property type="entry name" value="HisKA"/>
    <property type="match status" value="1"/>
</dbReference>
<dbReference type="PROSITE" id="PS50110">
    <property type="entry name" value="RESPONSE_REGULATORY"/>
    <property type="match status" value="1"/>
</dbReference>
<dbReference type="InterPro" id="IPR003594">
    <property type="entry name" value="HATPase_dom"/>
</dbReference>
<feature type="transmembrane region" description="Helical" evidence="8">
    <location>
        <begin position="162"/>
        <end position="182"/>
    </location>
</feature>
<dbReference type="PROSITE" id="PS50109">
    <property type="entry name" value="HIS_KIN"/>
    <property type="match status" value="1"/>
</dbReference>
<comment type="caution">
    <text evidence="11">The sequence shown here is derived from an EMBL/GenBank/DDBJ whole genome shotgun (WGS) entry which is preliminary data.</text>
</comment>
<dbReference type="PANTHER" id="PTHR43711">
    <property type="entry name" value="TWO-COMPONENT HISTIDINE KINASE"/>
    <property type="match status" value="1"/>
</dbReference>
<evidence type="ECO:0000256" key="3">
    <source>
        <dbReference type="ARBA" id="ARBA00022553"/>
    </source>
</evidence>
<dbReference type="SUPFAM" id="SSF55874">
    <property type="entry name" value="ATPase domain of HSP90 chaperone/DNA topoisomerase II/histidine kinase"/>
    <property type="match status" value="1"/>
</dbReference>
<feature type="domain" description="Response regulatory" evidence="10">
    <location>
        <begin position="469"/>
        <end position="579"/>
    </location>
</feature>
<keyword evidence="6" id="KW-0902">Two-component regulatory system</keyword>
<dbReference type="InterPro" id="IPR011006">
    <property type="entry name" value="CheY-like_superfamily"/>
</dbReference>
<gene>
    <name evidence="11" type="ORF">RRU01S_22_00205</name>
</gene>
<dbReference type="CDD" id="cd00156">
    <property type="entry name" value="REC"/>
    <property type="match status" value="1"/>
</dbReference>
<dbReference type="AlphaFoldDB" id="A0A081CYZ2"/>
<dbReference type="EMBL" id="BBJU01000022">
    <property type="protein sequence ID" value="GAK71888.1"/>
    <property type="molecule type" value="Genomic_DNA"/>
</dbReference>
<dbReference type="GO" id="GO:0000155">
    <property type="term" value="F:phosphorelay sensor kinase activity"/>
    <property type="evidence" value="ECO:0007669"/>
    <property type="project" value="InterPro"/>
</dbReference>
<keyword evidence="4" id="KW-0808">Transferase</keyword>
<dbReference type="Pfam" id="PF02518">
    <property type="entry name" value="HATPase_c"/>
    <property type="match status" value="1"/>
</dbReference>
<dbReference type="InterPro" id="IPR001789">
    <property type="entry name" value="Sig_transdc_resp-reg_receiver"/>
</dbReference>
<dbReference type="SUPFAM" id="SSF52172">
    <property type="entry name" value="CheY-like"/>
    <property type="match status" value="1"/>
</dbReference>
<dbReference type="InterPro" id="IPR036097">
    <property type="entry name" value="HisK_dim/P_sf"/>
</dbReference>
<feature type="transmembrane region" description="Helical" evidence="8">
    <location>
        <begin position="128"/>
        <end position="150"/>
    </location>
</feature>
<organism evidence="11 12">
    <name type="scientific">Agrobacterium rubi TR3 = NBRC 13261</name>
    <dbReference type="NCBI Taxonomy" id="1368415"/>
    <lineage>
        <taxon>Bacteria</taxon>
        <taxon>Pseudomonadati</taxon>
        <taxon>Pseudomonadota</taxon>
        <taxon>Alphaproteobacteria</taxon>
        <taxon>Hyphomicrobiales</taxon>
        <taxon>Rhizobiaceae</taxon>
        <taxon>Rhizobium/Agrobacterium group</taxon>
        <taxon>Agrobacterium</taxon>
    </lineage>
</organism>
<evidence type="ECO:0000313" key="11">
    <source>
        <dbReference type="EMBL" id="GAK71888.1"/>
    </source>
</evidence>
<keyword evidence="8" id="KW-1133">Transmembrane helix</keyword>
<comment type="catalytic activity">
    <reaction evidence="1">
        <text>ATP + protein L-histidine = ADP + protein N-phospho-L-histidine.</text>
        <dbReference type="EC" id="2.7.13.3"/>
    </reaction>
</comment>
<dbReference type="Proteomes" id="UP000028701">
    <property type="component" value="Unassembled WGS sequence"/>
</dbReference>
<feature type="modified residue" description="4-aspartylphosphate" evidence="7">
    <location>
        <position position="513"/>
    </location>
</feature>
<dbReference type="InterPro" id="IPR004358">
    <property type="entry name" value="Sig_transdc_His_kin-like_C"/>
</dbReference>
<dbReference type="SMART" id="SM00387">
    <property type="entry name" value="HATPase_c"/>
    <property type="match status" value="1"/>
</dbReference>
<keyword evidence="5" id="KW-0418">Kinase</keyword>
<dbReference type="InterPro" id="IPR005467">
    <property type="entry name" value="His_kinase_dom"/>
</dbReference>
<evidence type="ECO:0000259" key="10">
    <source>
        <dbReference type="PROSITE" id="PS50110"/>
    </source>
</evidence>
<dbReference type="Gene3D" id="1.10.287.130">
    <property type="match status" value="1"/>
</dbReference>
<feature type="transmembrane region" description="Helical" evidence="8">
    <location>
        <begin position="59"/>
        <end position="81"/>
    </location>
</feature>
<dbReference type="eggNOG" id="COG0784">
    <property type="taxonomic scope" value="Bacteria"/>
</dbReference>
<dbReference type="CDD" id="cd00082">
    <property type="entry name" value="HisKA"/>
    <property type="match status" value="1"/>
</dbReference>
<dbReference type="PANTHER" id="PTHR43711:SF1">
    <property type="entry name" value="HISTIDINE KINASE 1"/>
    <property type="match status" value="1"/>
</dbReference>
<feature type="transmembrane region" description="Helical" evidence="8">
    <location>
        <begin position="189"/>
        <end position="209"/>
    </location>
</feature>
<dbReference type="EC" id="2.7.13.3" evidence="2"/>
<dbReference type="SMART" id="SM00388">
    <property type="entry name" value="HisKA"/>
    <property type="match status" value="1"/>
</dbReference>
<evidence type="ECO:0000313" key="12">
    <source>
        <dbReference type="Proteomes" id="UP000028701"/>
    </source>
</evidence>
<evidence type="ECO:0000256" key="6">
    <source>
        <dbReference type="ARBA" id="ARBA00023012"/>
    </source>
</evidence>
<evidence type="ECO:0000256" key="4">
    <source>
        <dbReference type="ARBA" id="ARBA00022679"/>
    </source>
</evidence>
<proteinExistence type="predicted"/>
<dbReference type="InterPro" id="IPR050736">
    <property type="entry name" value="Sensor_HK_Regulatory"/>
</dbReference>
<dbReference type="Gene3D" id="3.30.565.10">
    <property type="entry name" value="Histidine kinase-like ATPase, C-terminal domain"/>
    <property type="match status" value="1"/>
</dbReference>
<feature type="domain" description="Histidine kinase" evidence="9">
    <location>
        <begin position="232"/>
        <end position="440"/>
    </location>
</feature>
<dbReference type="InterPro" id="IPR036890">
    <property type="entry name" value="HATPase_C_sf"/>
</dbReference>
<reference evidence="11 12" key="1">
    <citation type="submission" date="2014-08" db="EMBL/GenBank/DDBJ databases">
        <title>Whole genome shotgun sequence of Rhizobium rubi NBRC 13261.</title>
        <authorList>
            <person name="Katano-Makiyama Y."/>
            <person name="Hosoyama A."/>
            <person name="Hashimoto M."/>
            <person name="Hosoyama Y."/>
            <person name="Noguchi M."/>
            <person name="Tsuchikane K."/>
            <person name="Uohara A."/>
            <person name="Ohji S."/>
            <person name="Ichikawa N."/>
            <person name="Kimura A."/>
            <person name="Yamazoe A."/>
            <person name="Fujita N."/>
        </authorList>
    </citation>
    <scope>NUCLEOTIDE SEQUENCE [LARGE SCALE GENOMIC DNA]</scope>
    <source>
        <strain evidence="11 12">NBRC 13261</strain>
    </source>
</reference>
<dbReference type="SUPFAM" id="SSF47384">
    <property type="entry name" value="Homodimeric domain of signal transducing histidine kinase"/>
    <property type="match status" value="1"/>
</dbReference>
<feature type="transmembrane region" description="Helical" evidence="8">
    <location>
        <begin position="87"/>
        <end position="107"/>
    </location>
</feature>
<dbReference type="SMART" id="SM00448">
    <property type="entry name" value="REC"/>
    <property type="match status" value="1"/>
</dbReference>
<dbReference type="InterPro" id="IPR003661">
    <property type="entry name" value="HisK_dim/P_dom"/>
</dbReference>
<dbReference type="Gene3D" id="3.40.50.2300">
    <property type="match status" value="1"/>
</dbReference>
<dbReference type="Pfam" id="PF00072">
    <property type="entry name" value="Response_reg"/>
    <property type="match status" value="1"/>
</dbReference>
<dbReference type="PRINTS" id="PR00344">
    <property type="entry name" value="BCTRLSENSOR"/>
</dbReference>
<keyword evidence="3 7" id="KW-0597">Phosphoprotein</keyword>
<evidence type="ECO:0000256" key="1">
    <source>
        <dbReference type="ARBA" id="ARBA00000085"/>
    </source>
</evidence>
<evidence type="ECO:0000256" key="2">
    <source>
        <dbReference type="ARBA" id="ARBA00012438"/>
    </source>
</evidence>
<accession>A0A081CYZ2</accession>
<keyword evidence="8" id="KW-0812">Transmembrane</keyword>
<evidence type="ECO:0000256" key="8">
    <source>
        <dbReference type="SAM" id="Phobius"/>
    </source>
</evidence>